<evidence type="ECO:0000256" key="13">
    <source>
        <dbReference type="ARBA" id="ARBA00023180"/>
    </source>
</evidence>
<keyword evidence="9 16" id="KW-0732">Signal</keyword>
<dbReference type="AlphaFoldDB" id="A0A9P4WUE5"/>
<dbReference type="EMBL" id="SWKV01000013">
    <property type="protein sequence ID" value="KAF3043155.1"/>
    <property type="molecule type" value="Genomic_DNA"/>
</dbReference>
<accession>A0A9P4WUE5</accession>
<evidence type="ECO:0000256" key="6">
    <source>
        <dbReference type="ARBA" id="ARBA00022617"/>
    </source>
</evidence>
<dbReference type="OrthoDB" id="3767534at2759"/>
<evidence type="ECO:0000256" key="2">
    <source>
        <dbReference type="ARBA" id="ARBA00004613"/>
    </source>
</evidence>
<comment type="subcellular location">
    <subcellularLocation>
        <location evidence="1">Cell membrane</location>
        <topology evidence="1">Lipid-anchor</topology>
        <topology evidence="1">GPI-anchor</topology>
    </subcellularLocation>
    <subcellularLocation>
        <location evidence="2">Secreted</location>
    </subcellularLocation>
</comment>
<evidence type="ECO:0000313" key="19">
    <source>
        <dbReference type="Proteomes" id="UP000758155"/>
    </source>
</evidence>
<evidence type="ECO:0000256" key="10">
    <source>
        <dbReference type="ARBA" id="ARBA00023004"/>
    </source>
</evidence>
<keyword evidence="5" id="KW-0964">Secreted</keyword>
<evidence type="ECO:0000313" key="18">
    <source>
        <dbReference type="EMBL" id="KAF3043155.1"/>
    </source>
</evidence>
<keyword evidence="19" id="KW-1185">Reference proteome</keyword>
<evidence type="ECO:0000256" key="4">
    <source>
        <dbReference type="ARBA" id="ARBA00022475"/>
    </source>
</evidence>
<dbReference type="Pfam" id="PF05730">
    <property type="entry name" value="CFEM"/>
    <property type="match status" value="1"/>
</dbReference>
<dbReference type="GO" id="GO:0005576">
    <property type="term" value="C:extracellular region"/>
    <property type="evidence" value="ECO:0007669"/>
    <property type="project" value="UniProtKB-SubCell"/>
</dbReference>
<feature type="signal peptide" evidence="16">
    <location>
        <begin position="1"/>
        <end position="18"/>
    </location>
</feature>
<keyword evidence="10 15" id="KW-0408">Iron</keyword>
<comment type="similarity">
    <text evidence="3">Belongs to the RBT5 family.</text>
</comment>
<keyword evidence="8 15" id="KW-0479">Metal-binding</keyword>
<reference evidence="18" key="1">
    <citation type="submission" date="2019-04" db="EMBL/GenBank/DDBJ databases">
        <title>Sequencing of skin fungus with MAO and IRED activity.</title>
        <authorList>
            <person name="Marsaioli A.J."/>
            <person name="Bonatto J.M.C."/>
            <person name="Reis Junior O."/>
        </authorList>
    </citation>
    <scope>NUCLEOTIDE SEQUENCE</scope>
    <source>
        <strain evidence="18">28M1</strain>
    </source>
</reference>
<keyword evidence="11" id="KW-0472">Membrane</keyword>
<dbReference type="SMART" id="SM00747">
    <property type="entry name" value="CFEM"/>
    <property type="match status" value="1"/>
</dbReference>
<comment type="caution">
    <text evidence="15">Lacks conserved residue(s) required for the propagation of feature annotation.</text>
</comment>
<evidence type="ECO:0000256" key="9">
    <source>
        <dbReference type="ARBA" id="ARBA00022729"/>
    </source>
</evidence>
<evidence type="ECO:0000256" key="5">
    <source>
        <dbReference type="ARBA" id="ARBA00022525"/>
    </source>
</evidence>
<protein>
    <recommendedName>
        <fullName evidence="17">CFEM domain-containing protein</fullName>
    </recommendedName>
</protein>
<evidence type="ECO:0000256" key="7">
    <source>
        <dbReference type="ARBA" id="ARBA00022622"/>
    </source>
</evidence>
<evidence type="ECO:0000256" key="3">
    <source>
        <dbReference type="ARBA" id="ARBA00010031"/>
    </source>
</evidence>
<evidence type="ECO:0000256" key="16">
    <source>
        <dbReference type="SAM" id="SignalP"/>
    </source>
</evidence>
<gene>
    <name evidence="18" type="ORF">E8E12_005306</name>
</gene>
<dbReference type="GO" id="GO:0046872">
    <property type="term" value="F:metal ion binding"/>
    <property type="evidence" value="ECO:0007669"/>
    <property type="project" value="UniProtKB-UniRule"/>
</dbReference>
<dbReference type="PANTHER" id="PTHR37928:SF2">
    <property type="entry name" value="GPI ANCHORED CFEM DOMAIN PROTEIN (AFU_ORTHOLOGUE AFUA_6G10580)"/>
    <property type="match status" value="1"/>
</dbReference>
<keyword evidence="6 15" id="KW-0349">Heme</keyword>
<comment type="caution">
    <text evidence="18">The sequence shown here is derived from an EMBL/GenBank/DDBJ whole genome shotgun (WGS) entry which is preliminary data.</text>
</comment>
<name>A0A9P4WUE5_9PLEO</name>
<keyword evidence="12" id="KW-1015">Disulfide bond</keyword>
<dbReference type="InterPro" id="IPR008427">
    <property type="entry name" value="Extracellular_membr_CFEM_dom"/>
</dbReference>
<keyword evidence="7" id="KW-0336">GPI-anchor</keyword>
<keyword evidence="14" id="KW-0449">Lipoprotein</keyword>
<evidence type="ECO:0000256" key="1">
    <source>
        <dbReference type="ARBA" id="ARBA00004609"/>
    </source>
</evidence>
<evidence type="ECO:0000256" key="11">
    <source>
        <dbReference type="ARBA" id="ARBA00023136"/>
    </source>
</evidence>
<evidence type="ECO:0000256" key="15">
    <source>
        <dbReference type="PROSITE-ProRule" id="PRU01356"/>
    </source>
</evidence>
<evidence type="ECO:0000256" key="12">
    <source>
        <dbReference type="ARBA" id="ARBA00023157"/>
    </source>
</evidence>
<keyword evidence="13" id="KW-0325">Glycoprotein</keyword>
<dbReference type="PROSITE" id="PS52012">
    <property type="entry name" value="CFEM"/>
    <property type="match status" value="1"/>
</dbReference>
<evidence type="ECO:0000256" key="8">
    <source>
        <dbReference type="ARBA" id="ARBA00022723"/>
    </source>
</evidence>
<dbReference type="GO" id="GO:0098552">
    <property type="term" value="C:side of membrane"/>
    <property type="evidence" value="ECO:0007669"/>
    <property type="project" value="UniProtKB-KW"/>
</dbReference>
<dbReference type="PANTHER" id="PTHR37928">
    <property type="entry name" value="CFEM DOMAIN PROTEIN (AFU_ORTHOLOGUE AFUA_6G14090)"/>
    <property type="match status" value="1"/>
</dbReference>
<feature type="chain" id="PRO_5040479572" description="CFEM domain-containing protein" evidence="16">
    <location>
        <begin position="19"/>
        <end position="208"/>
    </location>
</feature>
<evidence type="ECO:0000259" key="17">
    <source>
        <dbReference type="PROSITE" id="PS52012"/>
    </source>
</evidence>
<dbReference type="InterPro" id="IPR051735">
    <property type="entry name" value="CFEM_domain"/>
</dbReference>
<feature type="binding site" description="axial binding residue" evidence="15">
    <location>
        <position position="45"/>
    </location>
    <ligand>
        <name>heme</name>
        <dbReference type="ChEBI" id="CHEBI:30413"/>
    </ligand>
    <ligandPart>
        <name>Fe</name>
        <dbReference type="ChEBI" id="CHEBI:18248"/>
    </ligandPart>
</feature>
<dbReference type="GO" id="GO:0005886">
    <property type="term" value="C:plasma membrane"/>
    <property type="evidence" value="ECO:0007669"/>
    <property type="project" value="UniProtKB-SubCell"/>
</dbReference>
<evidence type="ECO:0000256" key="14">
    <source>
        <dbReference type="ARBA" id="ARBA00023288"/>
    </source>
</evidence>
<keyword evidence="4" id="KW-1003">Cell membrane</keyword>
<proteinExistence type="inferred from homology"/>
<organism evidence="18 19">
    <name type="scientific">Didymella heteroderae</name>
    <dbReference type="NCBI Taxonomy" id="1769908"/>
    <lineage>
        <taxon>Eukaryota</taxon>
        <taxon>Fungi</taxon>
        <taxon>Dikarya</taxon>
        <taxon>Ascomycota</taxon>
        <taxon>Pezizomycotina</taxon>
        <taxon>Dothideomycetes</taxon>
        <taxon>Pleosporomycetidae</taxon>
        <taxon>Pleosporales</taxon>
        <taxon>Pleosporineae</taxon>
        <taxon>Didymellaceae</taxon>
        <taxon>Didymella</taxon>
    </lineage>
</organism>
<sequence length="208" mass="19202">MKTFALTSIIALATVASAQLDNIPSCALNCFIGPLTSDGCSSLTDFACHCKQGAKLLSTVQPCVQGACNAADQATTISAVESTCQQAGVPIEIPDASSAVASATSAAASAASSAGSAASSAVESATSAAASKASSAASAASSAVESAASSAASAVSSALASVTSAAGSAASSATAAASSSVSQFTGGAAQATQAAGLLGAAALAILAL</sequence>
<dbReference type="Proteomes" id="UP000758155">
    <property type="component" value="Unassembled WGS sequence"/>
</dbReference>
<feature type="domain" description="CFEM" evidence="17">
    <location>
        <begin position="1"/>
        <end position="111"/>
    </location>
</feature>